<keyword evidence="1 2" id="KW-0597">Phosphoprotein</keyword>
<organism evidence="4 5">
    <name type="scientific">Candidatus Liptonbacteria bacterium RIFOXYB1_FULL_36_10</name>
    <dbReference type="NCBI Taxonomy" id="1798654"/>
    <lineage>
        <taxon>Bacteria</taxon>
        <taxon>Candidatus Liptoniibacteriota</taxon>
    </lineage>
</organism>
<name>A0A1G2CMX0_9BACT</name>
<evidence type="ECO:0000256" key="1">
    <source>
        <dbReference type="ARBA" id="ARBA00022553"/>
    </source>
</evidence>
<protein>
    <recommendedName>
        <fullName evidence="3">Response regulatory domain-containing protein</fullName>
    </recommendedName>
</protein>
<dbReference type="GO" id="GO:0000160">
    <property type="term" value="P:phosphorelay signal transduction system"/>
    <property type="evidence" value="ECO:0007669"/>
    <property type="project" value="InterPro"/>
</dbReference>
<evidence type="ECO:0000256" key="2">
    <source>
        <dbReference type="PROSITE-ProRule" id="PRU00169"/>
    </source>
</evidence>
<dbReference type="InterPro" id="IPR050595">
    <property type="entry name" value="Bact_response_regulator"/>
</dbReference>
<accession>A0A1G2CMX0</accession>
<dbReference type="InterPro" id="IPR001789">
    <property type="entry name" value="Sig_transdc_resp-reg_receiver"/>
</dbReference>
<feature type="domain" description="Response regulatory" evidence="3">
    <location>
        <begin position="12"/>
        <end position="129"/>
    </location>
</feature>
<evidence type="ECO:0000259" key="3">
    <source>
        <dbReference type="PROSITE" id="PS50110"/>
    </source>
</evidence>
<dbReference type="InterPro" id="IPR011006">
    <property type="entry name" value="CheY-like_superfamily"/>
</dbReference>
<dbReference type="Proteomes" id="UP000178599">
    <property type="component" value="Unassembled WGS sequence"/>
</dbReference>
<sequence>MPDSTATPSSYTVLLVEDDPFLSSLLKAKLQKAGITVNLATDGEQAVEILQSFYPNLILLDLILPKKSGFEVLESIQSNPQISGIPVIILSNLGQDSDVSKGKDLGAIEYFIKAKTSIDELVKKIEDFLKNKKQTI</sequence>
<dbReference type="EMBL" id="MHLE01000021">
    <property type="protein sequence ID" value="OGZ02746.1"/>
    <property type="molecule type" value="Genomic_DNA"/>
</dbReference>
<dbReference type="AlphaFoldDB" id="A0A1G2CMX0"/>
<gene>
    <name evidence="4" type="ORF">A2390_02715</name>
</gene>
<dbReference type="PANTHER" id="PTHR44591:SF3">
    <property type="entry name" value="RESPONSE REGULATORY DOMAIN-CONTAINING PROTEIN"/>
    <property type="match status" value="1"/>
</dbReference>
<feature type="modified residue" description="4-aspartylphosphate" evidence="2">
    <location>
        <position position="61"/>
    </location>
</feature>
<reference evidence="4 5" key="1">
    <citation type="journal article" date="2016" name="Nat. Commun.">
        <title>Thousands of microbial genomes shed light on interconnected biogeochemical processes in an aquifer system.</title>
        <authorList>
            <person name="Anantharaman K."/>
            <person name="Brown C.T."/>
            <person name="Hug L.A."/>
            <person name="Sharon I."/>
            <person name="Castelle C.J."/>
            <person name="Probst A.J."/>
            <person name="Thomas B.C."/>
            <person name="Singh A."/>
            <person name="Wilkins M.J."/>
            <person name="Karaoz U."/>
            <person name="Brodie E.L."/>
            <person name="Williams K.H."/>
            <person name="Hubbard S.S."/>
            <person name="Banfield J.F."/>
        </authorList>
    </citation>
    <scope>NUCLEOTIDE SEQUENCE [LARGE SCALE GENOMIC DNA]</scope>
</reference>
<dbReference type="Pfam" id="PF00072">
    <property type="entry name" value="Response_reg"/>
    <property type="match status" value="1"/>
</dbReference>
<comment type="caution">
    <text evidence="4">The sequence shown here is derived from an EMBL/GenBank/DDBJ whole genome shotgun (WGS) entry which is preliminary data.</text>
</comment>
<dbReference type="SMART" id="SM00448">
    <property type="entry name" value="REC"/>
    <property type="match status" value="1"/>
</dbReference>
<evidence type="ECO:0000313" key="5">
    <source>
        <dbReference type="Proteomes" id="UP000178599"/>
    </source>
</evidence>
<evidence type="ECO:0000313" key="4">
    <source>
        <dbReference type="EMBL" id="OGZ02746.1"/>
    </source>
</evidence>
<proteinExistence type="predicted"/>
<dbReference type="PROSITE" id="PS50110">
    <property type="entry name" value="RESPONSE_REGULATORY"/>
    <property type="match status" value="1"/>
</dbReference>
<dbReference type="Gene3D" id="3.40.50.2300">
    <property type="match status" value="1"/>
</dbReference>
<dbReference type="SUPFAM" id="SSF52172">
    <property type="entry name" value="CheY-like"/>
    <property type="match status" value="1"/>
</dbReference>
<dbReference type="PANTHER" id="PTHR44591">
    <property type="entry name" value="STRESS RESPONSE REGULATOR PROTEIN 1"/>
    <property type="match status" value="1"/>
</dbReference>